<gene>
    <name evidence="2" type="ORF">TBK1r_56310</name>
</gene>
<reference evidence="2 3" key="1">
    <citation type="submission" date="2019-02" db="EMBL/GenBank/DDBJ databases">
        <title>Deep-cultivation of Planctomycetes and their phenomic and genomic characterization uncovers novel biology.</title>
        <authorList>
            <person name="Wiegand S."/>
            <person name="Jogler M."/>
            <person name="Boedeker C."/>
            <person name="Pinto D."/>
            <person name="Vollmers J."/>
            <person name="Rivas-Marin E."/>
            <person name="Kohn T."/>
            <person name="Peeters S.H."/>
            <person name="Heuer A."/>
            <person name="Rast P."/>
            <person name="Oberbeckmann S."/>
            <person name="Bunk B."/>
            <person name="Jeske O."/>
            <person name="Meyerdierks A."/>
            <person name="Storesund J.E."/>
            <person name="Kallscheuer N."/>
            <person name="Luecker S."/>
            <person name="Lage O.M."/>
            <person name="Pohl T."/>
            <person name="Merkel B.J."/>
            <person name="Hornburger P."/>
            <person name="Mueller R.-W."/>
            <person name="Bruemmer F."/>
            <person name="Labrenz M."/>
            <person name="Spormann A.M."/>
            <person name="Op den Camp H."/>
            <person name="Overmann J."/>
            <person name="Amann R."/>
            <person name="Jetten M.S.M."/>
            <person name="Mascher T."/>
            <person name="Medema M.H."/>
            <person name="Devos D.P."/>
            <person name="Kaster A.-K."/>
            <person name="Ovreas L."/>
            <person name="Rohde M."/>
            <person name="Galperin M.Y."/>
            <person name="Jogler C."/>
        </authorList>
    </citation>
    <scope>NUCLEOTIDE SEQUENCE [LARGE SCALE GENOMIC DNA]</scope>
    <source>
        <strain evidence="2 3">TBK1r</strain>
    </source>
</reference>
<organism evidence="2 3">
    <name type="scientific">Stieleria magnilauensis</name>
    <dbReference type="NCBI Taxonomy" id="2527963"/>
    <lineage>
        <taxon>Bacteria</taxon>
        <taxon>Pseudomonadati</taxon>
        <taxon>Planctomycetota</taxon>
        <taxon>Planctomycetia</taxon>
        <taxon>Pirellulales</taxon>
        <taxon>Pirellulaceae</taxon>
        <taxon>Stieleria</taxon>
    </lineage>
</organism>
<sequence>MKRIGFLVFLFASLAFESTIASEPTLDSLLRSFRDYSGATLVFHRDALPPGRYHDVLKPLDESGKARAAAICLQEAKMYPPRYLEEVGLVGHRRHRERL</sequence>
<name>A0ABX5XYL2_9BACT</name>
<accession>A0ABX5XYL2</accession>
<proteinExistence type="predicted"/>
<feature type="signal peptide" evidence="1">
    <location>
        <begin position="1"/>
        <end position="21"/>
    </location>
</feature>
<dbReference type="RefSeq" id="WP_145217887.1">
    <property type="nucleotide sequence ID" value="NZ_CP036432.1"/>
</dbReference>
<evidence type="ECO:0000313" key="3">
    <source>
        <dbReference type="Proteomes" id="UP000318081"/>
    </source>
</evidence>
<dbReference type="Proteomes" id="UP000318081">
    <property type="component" value="Chromosome"/>
</dbReference>
<evidence type="ECO:0000313" key="2">
    <source>
        <dbReference type="EMBL" id="QDV86612.1"/>
    </source>
</evidence>
<keyword evidence="1" id="KW-0732">Signal</keyword>
<dbReference type="EMBL" id="CP036432">
    <property type="protein sequence ID" value="QDV86612.1"/>
    <property type="molecule type" value="Genomic_DNA"/>
</dbReference>
<evidence type="ECO:0000256" key="1">
    <source>
        <dbReference type="SAM" id="SignalP"/>
    </source>
</evidence>
<keyword evidence="3" id="KW-1185">Reference proteome</keyword>
<protein>
    <submittedName>
        <fullName evidence="2">Uncharacterized protein</fullName>
    </submittedName>
</protein>
<feature type="chain" id="PRO_5045776383" evidence="1">
    <location>
        <begin position="22"/>
        <end position="99"/>
    </location>
</feature>